<evidence type="ECO:0000256" key="1">
    <source>
        <dbReference type="SAM" id="MobiDB-lite"/>
    </source>
</evidence>
<dbReference type="EMBL" id="PUHQ01000201">
    <property type="protein sequence ID" value="KAG0653469.1"/>
    <property type="molecule type" value="Genomic_DNA"/>
</dbReference>
<evidence type="ECO:0000313" key="3">
    <source>
        <dbReference type="Proteomes" id="UP000777482"/>
    </source>
</evidence>
<name>A0A9P6VSE7_RHOMI</name>
<dbReference type="Proteomes" id="UP000777482">
    <property type="component" value="Unassembled WGS sequence"/>
</dbReference>
<evidence type="ECO:0000313" key="2">
    <source>
        <dbReference type="EMBL" id="KAG0653469.1"/>
    </source>
</evidence>
<reference evidence="2 3" key="1">
    <citation type="submission" date="2020-11" db="EMBL/GenBank/DDBJ databases">
        <title>Kefir isolates.</title>
        <authorList>
            <person name="Marcisauskas S."/>
            <person name="Kim Y."/>
            <person name="Blasche S."/>
        </authorList>
    </citation>
    <scope>NUCLEOTIDE SEQUENCE [LARGE SCALE GENOMIC DNA]</scope>
    <source>
        <strain evidence="2 3">KR</strain>
    </source>
</reference>
<sequence length="283" mass="30561">MTQRARDGGTSVTSRPSCATLLLHLGKLNDVLLPCYRPPSPSPAVPAATGPDAAGATSTTDPTVVRIGQSLDEFLGIVAELFKNMGRVIEETFQRLGTAPSVSGSGAAPGGFGGDTYPPSVDKAITIVVPLVSDRIQMRAEPQRGRCESMERGRSRFGICREIREEQRGSFQEMMVVAQTRTMSLLAYIHRASNLNVRSVTPSAIARVLDARARSSLPRRADAFAAVSGSYTPTTPTYTTQLSLLQSQDVLFLDLIDPIASKDPTEALKVLQRILLAFVTWER</sequence>
<feature type="compositionally biased region" description="Low complexity" evidence="1">
    <location>
        <begin position="45"/>
        <end position="61"/>
    </location>
</feature>
<comment type="caution">
    <text evidence="2">The sequence shown here is derived from an EMBL/GenBank/DDBJ whole genome shotgun (WGS) entry which is preliminary data.</text>
</comment>
<dbReference type="AlphaFoldDB" id="A0A9P6VSE7"/>
<organism evidence="2 3">
    <name type="scientific">Rhodotorula mucilaginosa</name>
    <name type="common">Yeast</name>
    <name type="synonym">Rhodotorula rubra</name>
    <dbReference type="NCBI Taxonomy" id="5537"/>
    <lineage>
        <taxon>Eukaryota</taxon>
        <taxon>Fungi</taxon>
        <taxon>Dikarya</taxon>
        <taxon>Basidiomycota</taxon>
        <taxon>Pucciniomycotina</taxon>
        <taxon>Microbotryomycetes</taxon>
        <taxon>Sporidiobolales</taxon>
        <taxon>Sporidiobolaceae</taxon>
        <taxon>Rhodotorula</taxon>
    </lineage>
</organism>
<protein>
    <submittedName>
        <fullName evidence="2">Uncharacterized protein</fullName>
    </submittedName>
</protein>
<keyword evidence="3" id="KW-1185">Reference proteome</keyword>
<proteinExistence type="predicted"/>
<gene>
    <name evidence="2" type="ORF">C6P46_002757</name>
</gene>
<accession>A0A9P6VSE7</accession>
<dbReference type="OrthoDB" id="3041178at2759"/>
<feature type="region of interest" description="Disordered" evidence="1">
    <location>
        <begin position="41"/>
        <end position="61"/>
    </location>
</feature>